<feature type="region of interest" description="Disordered" evidence="7">
    <location>
        <begin position="125"/>
        <end position="204"/>
    </location>
</feature>
<dbReference type="AlphaFoldDB" id="A0A8H7S5Z6"/>
<dbReference type="GO" id="GO:0003677">
    <property type="term" value="F:DNA binding"/>
    <property type="evidence" value="ECO:0007669"/>
    <property type="project" value="UniProtKB-KW"/>
</dbReference>
<comment type="caution">
    <text evidence="10">The sequence shown here is derived from an EMBL/GenBank/DDBJ whole genome shotgun (WGS) entry which is preliminary data.</text>
</comment>
<feature type="compositionally biased region" description="Polar residues" evidence="7">
    <location>
        <begin position="67"/>
        <end position="79"/>
    </location>
</feature>
<keyword evidence="8" id="KW-0472">Membrane</keyword>
<feature type="compositionally biased region" description="Polar residues" evidence="7">
    <location>
        <begin position="180"/>
        <end position="193"/>
    </location>
</feature>
<evidence type="ECO:0000313" key="11">
    <source>
        <dbReference type="Proteomes" id="UP000646827"/>
    </source>
</evidence>
<evidence type="ECO:0000256" key="1">
    <source>
        <dbReference type="ARBA" id="ARBA00022723"/>
    </source>
</evidence>
<feature type="compositionally biased region" description="Basic and acidic residues" evidence="7">
    <location>
        <begin position="170"/>
        <end position="179"/>
    </location>
</feature>
<dbReference type="PANTHER" id="PTHR31313:SF81">
    <property type="entry name" value="TY1 ENHANCER ACTIVATOR"/>
    <property type="match status" value="1"/>
</dbReference>
<organism evidence="10 11">
    <name type="scientific">Circinella minor</name>
    <dbReference type="NCBI Taxonomy" id="1195481"/>
    <lineage>
        <taxon>Eukaryota</taxon>
        <taxon>Fungi</taxon>
        <taxon>Fungi incertae sedis</taxon>
        <taxon>Mucoromycota</taxon>
        <taxon>Mucoromycotina</taxon>
        <taxon>Mucoromycetes</taxon>
        <taxon>Mucorales</taxon>
        <taxon>Lichtheimiaceae</taxon>
        <taxon>Circinella</taxon>
    </lineage>
</organism>
<evidence type="ECO:0000256" key="5">
    <source>
        <dbReference type="ARBA" id="ARBA00023163"/>
    </source>
</evidence>
<keyword evidence="6" id="KW-0539">Nucleus</keyword>
<dbReference type="Proteomes" id="UP000646827">
    <property type="component" value="Unassembled WGS sequence"/>
</dbReference>
<sequence>MQSNSPPNGQQLPLNNNRLSMYLAPNNNSNNTQQQSQHSLLSTNIIPRSAAAPNTQQQIQAPPISNLEGSHSTLPTPNTLAAKKRGPPKGYVEGLENRLRRMEEMLMNVANAGRLSPESYQDLIQDRDDIPTSSKRGSGKKRTSDNKRQKPVSAILSPSSLSSCTSPTIVKEDNNDVVHNDSTTTSTKEITSVGNANNPGNISSSSSNTYSYVGSSSGLHLLGKLFPKSGFPSHSNILSSVDESDMMVQREPENAQYGTIVINEKNDKWEPPHKEVVDRLIELYFKKMNVFIPIVDETDFYETYHKEEDNISKPLILAICRASARLLDEDDWVVKKHNINRNELFVSLSDELLCEQLDFMNPTIDKIQILLLTACTARKWAAESTDWLAISLGVKMAQDLGLHRSNTQLGIPTQKIEARKRLWWSAYVLDRWICATLGRPLTISDADCDVELPKALDSSNNSNNYLFIRYFTTLSAILGDVLRILCSPRARSFSDKRRGMEEIYRSLNKTLEDWDHSLPDQWKFSSAEMERIERKDLNMDLENKLNYGVGQLRLAYYSVLLLLKRPFVATGECNEFEVPDECYDAIQSILNIVEVVHIKSMLSFSWSLTSYIMFQVLIVTLLLLRNRDQEIATNAENCVERLSNQYRRVETYIPEPSAIPVLEIMARLVKDPNEQKDNSDDNHTNEKEALPSSLSNDNNNYNNNISSTVESSLSSADENTRAKEHQYGMPVWGASSGLDWQGMCFTIF</sequence>
<evidence type="ECO:0000313" key="10">
    <source>
        <dbReference type="EMBL" id="KAG2223354.1"/>
    </source>
</evidence>
<dbReference type="CDD" id="cd12148">
    <property type="entry name" value="fungal_TF_MHR"/>
    <property type="match status" value="1"/>
</dbReference>
<keyword evidence="8" id="KW-1133">Transmembrane helix</keyword>
<dbReference type="GO" id="GO:0008270">
    <property type="term" value="F:zinc ion binding"/>
    <property type="evidence" value="ECO:0007669"/>
    <property type="project" value="InterPro"/>
</dbReference>
<dbReference type="GO" id="GO:0006351">
    <property type="term" value="P:DNA-templated transcription"/>
    <property type="evidence" value="ECO:0007669"/>
    <property type="project" value="InterPro"/>
</dbReference>
<feature type="compositionally biased region" description="Basic and acidic residues" evidence="7">
    <location>
        <begin position="673"/>
        <end position="689"/>
    </location>
</feature>
<feature type="transmembrane region" description="Helical" evidence="8">
    <location>
        <begin position="604"/>
        <end position="624"/>
    </location>
</feature>
<keyword evidence="4" id="KW-0238">DNA-binding</keyword>
<keyword evidence="8" id="KW-0812">Transmembrane</keyword>
<feature type="region of interest" description="Disordered" evidence="7">
    <location>
        <begin position="63"/>
        <end position="91"/>
    </location>
</feature>
<feature type="region of interest" description="Disordered" evidence="7">
    <location>
        <begin position="20"/>
        <end position="39"/>
    </location>
</feature>
<keyword evidence="2" id="KW-0862">Zinc</keyword>
<dbReference type="OrthoDB" id="39175at2759"/>
<keyword evidence="1" id="KW-0479">Metal-binding</keyword>
<feature type="domain" description="Xylanolytic transcriptional activator regulatory" evidence="9">
    <location>
        <begin position="386"/>
        <end position="459"/>
    </location>
</feature>
<evidence type="ECO:0000256" key="4">
    <source>
        <dbReference type="ARBA" id="ARBA00023125"/>
    </source>
</evidence>
<feature type="region of interest" description="Disordered" evidence="7">
    <location>
        <begin position="673"/>
        <end position="721"/>
    </location>
</feature>
<keyword evidence="3" id="KW-0805">Transcription regulation</keyword>
<feature type="compositionally biased region" description="Low complexity" evidence="7">
    <location>
        <begin position="692"/>
        <end position="707"/>
    </location>
</feature>
<evidence type="ECO:0000259" key="9">
    <source>
        <dbReference type="SMART" id="SM00906"/>
    </source>
</evidence>
<dbReference type="PANTHER" id="PTHR31313">
    <property type="entry name" value="TY1 ENHANCER ACTIVATOR"/>
    <property type="match status" value="1"/>
</dbReference>
<dbReference type="InterPro" id="IPR007219">
    <property type="entry name" value="XnlR_reg_dom"/>
</dbReference>
<feature type="compositionally biased region" description="Low complexity" evidence="7">
    <location>
        <begin position="26"/>
        <end position="39"/>
    </location>
</feature>
<feature type="compositionally biased region" description="Low complexity" evidence="7">
    <location>
        <begin position="153"/>
        <end position="169"/>
    </location>
</feature>
<dbReference type="EMBL" id="JAEPRB010000062">
    <property type="protein sequence ID" value="KAG2223354.1"/>
    <property type="molecule type" value="Genomic_DNA"/>
</dbReference>
<dbReference type="SMART" id="SM00906">
    <property type="entry name" value="Fungal_trans"/>
    <property type="match status" value="1"/>
</dbReference>
<proteinExistence type="predicted"/>
<evidence type="ECO:0000256" key="7">
    <source>
        <dbReference type="SAM" id="MobiDB-lite"/>
    </source>
</evidence>
<evidence type="ECO:0000256" key="2">
    <source>
        <dbReference type="ARBA" id="ARBA00022833"/>
    </source>
</evidence>
<feature type="compositionally biased region" description="Polar residues" evidence="7">
    <location>
        <begin position="708"/>
        <end position="717"/>
    </location>
</feature>
<keyword evidence="11" id="KW-1185">Reference proteome</keyword>
<protein>
    <recommendedName>
        <fullName evidence="9">Xylanolytic transcriptional activator regulatory domain-containing protein</fullName>
    </recommendedName>
</protein>
<gene>
    <name evidence="10" type="ORF">INT45_002849</name>
</gene>
<feature type="compositionally biased region" description="Low complexity" evidence="7">
    <location>
        <begin position="194"/>
        <end position="204"/>
    </location>
</feature>
<reference evidence="10 11" key="1">
    <citation type="submission" date="2020-12" db="EMBL/GenBank/DDBJ databases">
        <title>Metabolic potential, ecology and presence of endohyphal bacteria is reflected in genomic diversity of Mucoromycotina.</title>
        <authorList>
            <person name="Muszewska A."/>
            <person name="Okrasinska A."/>
            <person name="Steczkiewicz K."/>
            <person name="Drgas O."/>
            <person name="Orlowska M."/>
            <person name="Perlinska-Lenart U."/>
            <person name="Aleksandrzak-Piekarczyk T."/>
            <person name="Szatraj K."/>
            <person name="Zielenkiewicz U."/>
            <person name="Pilsyk S."/>
            <person name="Malc E."/>
            <person name="Mieczkowski P."/>
            <person name="Kruszewska J.S."/>
            <person name="Biernat P."/>
            <person name="Pawlowska J."/>
        </authorList>
    </citation>
    <scope>NUCLEOTIDE SEQUENCE [LARGE SCALE GENOMIC DNA]</scope>
    <source>
        <strain evidence="10 11">CBS 142.35</strain>
    </source>
</reference>
<evidence type="ECO:0000256" key="3">
    <source>
        <dbReference type="ARBA" id="ARBA00023015"/>
    </source>
</evidence>
<name>A0A8H7S5Z6_9FUNG</name>
<accession>A0A8H7S5Z6</accession>
<evidence type="ECO:0000256" key="6">
    <source>
        <dbReference type="ARBA" id="ARBA00023242"/>
    </source>
</evidence>
<dbReference type="Pfam" id="PF04082">
    <property type="entry name" value="Fungal_trans"/>
    <property type="match status" value="1"/>
</dbReference>
<evidence type="ECO:0000256" key="8">
    <source>
        <dbReference type="SAM" id="Phobius"/>
    </source>
</evidence>
<keyword evidence="5" id="KW-0804">Transcription</keyword>
<dbReference type="InterPro" id="IPR051615">
    <property type="entry name" value="Transcr_Regulatory_Elem"/>
</dbReference>